<accession>A0A6J5P3Y4</accession>
<evidence type="ECO:0000313" key="4">
    <source>
        <dbReference type="EMBL" id="CAB4221152.1"/>
    </source>
</evidence>
<dbReference type="EMBL" id="LR796776">
    <property type="protein sequence ID" value="CAB4165729.1"/>
    <property type="molecule type" value="Genomic_DNA"/>
</dbReference>
<proteinExistence type="predicted"/>
<reference evidence="1" key="1">
    <citation type="submission" date="2020-04" db="EMBL/GenBank/DDBJ databases">
        <authorList>
            <person name="Chiriac C."/>
            <person name="Salcher M."/>
            <person name="Ghai R."/>
            <person name="Kavagutti S V."/>
        </authorList>
    </citation>
    <scope>NUCLEOTIDE SEQUENCE</scope>
</reference>
<dbReference type="EMBL" id="LR797099">
    <property type="protein sequence ID" value="CAB4187041.1"/>
    <property type="molecule type" value="Genomic_DNA"/>
</dbReference>
<protein>
    <submittedName>
        <fullName evidence="1">Uncharacterized protein</fullName>
    </submittedName>
</protein>
<gene>
    <name evidence="3" type="ORF">UFOVP1146_387</name>
    <name evidence="4" type="ORF">UFOVP1638_178</name>
    <name evidence="1" type="ORF">UFOVP812_300</name>
    <name evidence="2" type="ORF">UFOVP818_265</name>
</gene>
<evidence type="ECO:0000313" key="2">
    <source>
        <dbReference type="EMBL" id="CAB4165729.1"/>
    </source>
</evidence>
<dbReference type="EMBL" id="LR797502">
    <property type="protein sequence ID" value="CAB4221152.1"/>
    <property type="molecule type" value="Genomic_DNA"/>
</dbReference>
<name>A0A6J5P3Y4_9CAUD</name>
<evidence type="ECO:0000313" key="1">
    <source>
        <dbReference type="EMBL" id="CAB4164031.1"/>
    </source>
</evidence>
<organism evidence="1">
    <name type="scientific">uncultured Caudovirales phage</name>
    <dbReference type="NCBI Taxonomy" id="2100421"/>
    <lineage>
        <taxon>Viruses</taxon>
        <taxon>Duplodnaviria</taxon>
        <taxon>Heunggongvirae</taxon>
        <taxon>Uroviricota</taxon>
        <taxon>Caudoviricetes</taxon>
        <taxon>Peduoviridae</taxon>
        <taxon>Maltschvirus</taxon>
        <taxon>Maltschvirus maltsch</taxon>
    </lineage>
</organism>
<dbReference type="EMBL" id="LR796758">
    <property type="protein sequence ID" value="CAB4164031.1"/>
    <property type="molecule type" value="Genomic_DNA"/>
</dbReference>
<sequence length="117" mass="13240">MSNETTDNFWAVFNNLPPYEPPIIFRRLYHDTQGMPLFYTMEDLPGLYIDVDPIAYVTASMTVRVVAGQLVKIDINSQTKKLVPISPGTCCDPQDICVVVDAAQIHTQWSLKNYDTN</sequence>
<evidence type="ECO:0000313" key="3">
    <source>
        <dbReference type="EMBL" id="CAB4187041.1"/>
    </source>
</evidence>